<evidence type="ECO:0000256" key="3">
    <source>
        <dbReference type="ARBA" id="ARBA00013184"/>
    </source>
</evidence>
<dbReference type="AlphaFoldDB" id="A0A0A9WQD3"/>
<dbReference type="GO" id="GO:0140861">
    <property type="term" value="P:DNA repair-dependent chromatin remodeling"/>
    <property type="evidence" value="ECO:0007669"/>
    <property type="project" value="UniProtKB-ARBA"/>
</dbReference>
<evidence type="ECO:0000313" key="14">
    <source>
        <dbReference type="EMBL" id="JAG55025.1"/>
    </source>
</evidence>
<dbReference type="PANTHER" id="PTHR10615">
    <property type="entry name" value="HISTONE ACETYLTRANSFERASE"/>
    <property type="match status" value="1"/>
</dbReference>
<dbReference type="GO" id="GO:0046972">
    <property type="term" value="F:histone H4K16 acetyltransferase activity"/>
    <property type="evidence" value="ECO:0007669"/>
    <property type="project" value="TreeGrafter"/>
</dbReference>
<dbReference type="Pfam" id="PF17772">
    <property type="entry name" value="zf-MYST"/>
    <property type="match status" value="1"/>
</dbReference>
<evidence type="ECO:0000256" key="5">
    <source>
        <dbReference type="ARBA" id="ARBA00022990"/>
    </source>
</evidence>
<dbReference type="Gene3D" id="2.30.30.140">
    <property type="match status" value="1"/>
</dbReference>
<reference evidence="13" key="2">
    <citation type="submission" date="2014-07" db="EMBL/GenBank/DDBJ databases">
        <authorList>
            <person name="Hull J."/>
        </authorList>
    </citation>
    <scope>NUCLEOTIDE SEQUENCE</scope>
</reference>
<dbReference type="InterPro" id="IPR050603">
    <property type="entry name" value="MYST_HAT"/>
</dbReference>
<comment type="subcellular location">
    <subcellularLocation>
        <location evidence="1 10">Nucleus</location>
    </subcellularLocation>
</comment>
<dbReference type="InterPro" id="IPR040706">
    <property type="entry name" value="Zf-MYST"/>
</dbReference>
<dbReference type="EC" id="2.3.1.48" evidence="3 10"/>
<evidence type="ECO:0000256" key="9">
    <source>
        <dbReference type="PIRSR" id="PIRSR602717-51"/>
    </source>
</evidence>
<dbReference type="EMBL" id="GBRD01010799">
    <property type="protein sequence ID" value="JAG55025.1"/>
    <property type="molecule type" value="Transcribed_RNA"/>
</dbReference>
<dbReference type="GO" id="GO:0072487">
    <property type="term" value="C:MSL complex"/>
    <property type="evidence" value="ECO:0007669"/>
    <property type="project" value="TreeGrafter"/>
</dbReference>
<proteinExistence type="inferred from homology"/>
<evidence type="ECO:0000256" key="8">
    <source>
        <dbReference type="ARBA" id="ARBA00023242"/>
    </source>
</evidence>
<comment type="similarity">
    <text evidence="2 10">Belongs to the MYST (SAS/MOZ) family.</text>
</comment>
<gene>
    <name evidence="13" type="primary">Kat8_2</name>
    <name evidence="16" type="synonym">Kat8_1</name>
    <name evidence="12" type="synonym">Kat8_3</name>
    <name evidence="12" type="ORF">CM83_41268</name>
    <name evidence="13" type="ORF">CM83_41269</name>
    <name evidence="16" type="ORF">g.26436</name>
    <name evidence="15" type="ORF">g.26437</name>
</gene>
<feature type="domain" description="MYST-type HAT" evidence="11">
    <location>
        <begin position="110"/>
        <end position="371"/>
    </location>
</feature>
<dbReference type="Gene3D" id="3.40.630.30">
    <property type="match status" value="1"/>
</dbReference>
<dbReference type="PANTHER" id="PTHR10615:SF82">
    <property type="entry name" value="HISTONE ACETYLTRANSFERASE KAT8"/>
    <property type="match status" value="1"/>
</dbReference>
<dbReference type="EMBL" id="GBHO01032952">
    <property type="protein sequence ID" value="JAG10652.1"/>
    <property type="molecule type" value="Transcribed_RNA"/>
</dbReference>
<name>A0A0A9WQD3_LYGHE</name>
<dbReference type="Pfam" id="PF11717">
    <property type="entry name" value="Tudor-knot"/>
    <property type="match status" value="1"/>
</dbReference>
<evidence type="ECO:0000256" key="4">
    <source>
        <dbReference type="ARBA" id="ARBA00022679"/>
    </source>
</evidence>
<dbReference type="GO" id="GO:0005705">
    <property type="term" value="C:polytene chromosome interband"/>
    <property type="evidence" value="ECO:0007669"/>
    <property type="project" value="UniProtKB-ARBA"/>
</dbReference>
<protein>
    <recommendedName>
        <fullName evidence="3 10">Histone acetyltransferase</fullName>
        <ecNumber evidence="3 10">2.3.1.48</ecNumber>
    </recommendedName>
</protein>
<dbReference type="SUPFAM" id="SSF55729">
    <property type="entry name" value="Acyl-CoA N-acyltransferases (Nat)"/>
    <property type="match status" value="1"/>
</dbReference>
<dbReference type="CDD" id="cd04301">
    <property type="entry name" value="NAT_SF"/>
    <property type="match status" value="1"/>
</dbReference>
<evidence type="ECO:0000256" key="1">
    <source>
        <dbReference type="ARBA" id="ARBA00004123"/>
    </source>
</evidence>
<dbReference type="Gene3D" id="3.30.60.60">
    <property type="entry name" value="N-acetyl transferase-like"/>
    <property type="match status" value="1"/>
</dbReference>
<feature type="active site" description="Proton donor/acceptor" evidence="9">
    <location>
        <position position="286"/>
    </location>
</feature>
<keyword evidence="6" id="KW-0805">Transcription regulation</keyword>
<sequence length="371" mass="42723">MKKSRREADLLGSCVGRRVKVVKGTDVLSGRVVQTRREDNRSLCYYVHYVGSDKRMDEWVSEDRIRTISEVVDDYDATTPPTSDDEAVVESAGVVRKRRVTVEERETEPSRVKHINTVQLGIYEIDTWYYSPYPGEYGRLPKLFICEFCLKYMKLEKSYRYHLGECTYRHPPGRLLQQTGSLSIYETDAAVNLLYCQNLCLLAKLFIDHKTVFFDIERFLFYILCEVDKQGSHVVGYFSKEKGSPDGNNVACILTLPPFQRRGYGKHLIAFSYELSKQEGVAGSPEKPLSDLGWLCYRSYWTRVLLDILKDARGCISVHELSKMTGITSTDIIGTLESLDLLKYWCGDVVNMTPDLLHRLLLDIMQLRRKT</sequence>
<evidence type="ECO:0000313" key="13">
    <source>
        <dbReference type="EMBL" id="JAG10652.1"/>
    </source>
</evidence>
<dbReference type="InterPro" id="IPR000953">
    <property type="entry name" value="Chromo/chromo_shadow_dom"/>
</dbReference>
<comment type="catalytic activity">
    <reaction evidence="10">
        <text>L-lysyl-[protein] + acetyl-CoA = N(6)-acetyl-L-lysyl-[protein] + CoA + H(+)</text>
        <dbReference type="Rhea" id="RHEA:45948"/>
        <dbReference type="Rhea" id="RHEA-COMP:9752"/>
        <dbReference type="Rhea" id="RHEA-COMP:10731"/>
        <dbReference type="ChEBI" id="CHEBI:15378"/>
        <dbReference type="ChEBI" id="CHEBI:29969"/>
        <dbReference type="ChEBI" id="CHEBI:57287"/>
        <dbReference type="ChEBI" id="CHEBI:57288"/>
        <dbReference type="ChEBI" id="CHEBI:61930"/>
        <dbReference type="EC" id="2.3.1.48"/>
    </reaction>
</comment>
<reference evidence="14" key="3">
    <citation type="submission" date="2014-09" db="EMBL/GenBank/DDBJ databases">
        <authorList>
            <person name="Magalhaes I.L.F."/>
            <person name="Oliveira U."/>
            <person name="Santos F.R."/>
            <person name="Vidigal T.H.D.A."/>
            <person name="Brescovit A.D."/>
            <person name="Santos A.J."/>
        </authorList>
    </citation>
    <scope>NUCLEOTIDE SEQUENCE</scope>
</reference>
<dbReference type="SMART" id="SM00298">
    <property type="entry name" value="CHROMO"/>
    <property type="match status" value="1"/>
</dbReference>
<dbReference type="InterPro" id="IPR016197">
    <property type="entry name" value="Chromo-like_dom_sf"/>
</dbReference>
<reference evidence="15" key="4">
    <citation type="journal article" date="2016" name="Gigascience">
        <title>De novo construction of an expanded transcriptome assembly for the western tarnished plant bug, Lygus hesperus.</title>
        <authorList>
            <person name="Tassone E.E."/>
            <person name="Geib S.M."/>
            <person name="Hall B."/>
            <person name="Fabrick J.A."/>
            <person name="Brent C.S."/>
            <person name="Hull J.J."/>
        </authorList>
    </citation>
    <scope>NUCLEOTIDE SEQUENCE</scope>
</reference>
<keyword evidence="4 13" id="KW-0808">Transferase</keyword>
<keyword evidence="8 10" id="KW-0539">Nucleus</keyword>
<dbReference type="FunFam" id="1.10.10.10:FF:000022">
    <property type="entry name" value="Histone acetyltransferase"/>
    <property type="match status" value="1"/>
</dbReference>
<dbReference type="GO" id="GO:0044545">
    <property type="term" value="C:NSL complex"/>
    <property type="evidence" value="ECO:0007669"/>
    <property type="project" value="TreeGrafter"/>
</dbReference>
<keyword evidence="7" id="KW-0804">Transcription</keyword>
<reference evidence="13" key="1">
    <citation type="journal article" date="2014" name="PLoS ONE">
        <title>Transcriptome-Based Identification of ABC Transporters in the Western Tarnished Plant Bug Lygus hesperus.</title>
        <authorList>
            <person name="Hull J.J."/>
            <person name="Chaney K."/>
            <person name="Geib S.M."/>
            <person name="Fabrick J.A."/>
            <person name="Brent C.S."/>
            <person name="Walsh D."/>
            <person name="Lavine L.C."/>
        </authorList>
    </citation>
    <scope>NUCLEOTIDE SEQUENCE</scope>
</reference>
<evidence type="ECO:0000256" key="7">
    <source>
        <dbReference type="ARBA" id="ARBA00023163"/>
    </source>
</evidence>
<evidence type="ECO:0000256" key="2">
    <source>
        <dbReference type="ARBA" id="ARBA00010107"/>
    </source>
</evidence>
<organism evidence="13">
    <name type="scientific">Lygus hesperus</name>
    <name type="common">Western plant bug</name>
    <dbReference type="NCBI Taxonomy" id="30085"/>
    <lineage>
        <taxon>Eukaryota</taxon>
        <taxon>Metazoa</taxon>
        <taxon>Ecdysozoa</taxon>
        <taxon>Arthropoda</taxon>
        <taxon>Hexapoda</taxon>
        <taxon>Insecta</taxon>
        <taxon>Pterygota</taxon>
        <taxon>Neoptera</taxon>
        <taxon>Paraneoptera</taxon>
        <taxon>Hemiptera</taxon>
        <taxon>Heteroptera</taxon>
        <taxon>Panheteroptera</taxon>
        <taxon>Cimicomorpha</taxon>
        <taxon>Miridae</taxon>
        <taxon>Mirini</taxon>
        <taxon>Lygus</taxon>
    </lineage>
</organism>
<dbReference type="InterPro" id="IPR025995">
    <property type="entry name" value="Tudor-knot"/>
</dbReference>
<dbReference type="EMBL" id="GBHO01032953">
    <property type="protein sequence ID" value="JAG10651.1"/>
    <property type="molecule type" value="Transcribed_RNA"/>
</dbReference>
<dbReference type="SUPFAM" id="SSF54160">
    <property type="entry name" value="Chromo domain-like"/>
    <property type="match status" value="1"/>
</dbReference>
<dbReference type="InterPro" id="IPR036388">
    <property type="entry name" value="WH-like_DNA-bd_sf"/>
</dbReference>
<dbReference type="InterPro" id="IPR016181">
    <property type="entry name" value="Acyl_CoA_acyltransferase"/>
</dbReference>
<dbReference type="EMBL" id="GDHC01021391">
    <property type="protein sequence ID" value="JAP97237.1"/>
    <property type="molecule type" value="Transcribed_RNA"/>
</dbReference>
<dbReference type="FunFam" id="3.30.60.60:FF:000001">
    <property type="entry name" value="Histone acetyltransferase"/>
    <property type="match status" value="1"/>
</dbReference>
<dbReference type="InterPro" id="IPR002717">
    <property type="entry name" value="HAT_MYST-type"/>
</dbReference>
<evidence type="ECO:0000313" key="16">
    <source>
        <dbReference type="EMBL" id="JAQ08577.1"/>
    </source>
</evidence>
<evidence type="ECO:0000313" key="12">
    <source>
        <dbReference type="EMBL" id="JAG10651.1"/>
    </source>
</evidence>
<dbReference type="GO" id="GO:0006355">
    <property type="term" value="P:regulation of DNA-templated transcription"/>
    <property type="evidence" value="ECO:0007669"/>
    <property type="project" value="InterPro"/>
</dbReference>
<dbReference type="Gene3D" id="1.10.10.10">
    <property type="entry name" value="Winged helix-like DNA-binding domain superfamily/Winged helix DNA-binding domain"/>
    <property type="match status" value="1"/>
</dbReference>
<evidence type="ECO:0000259" key="11">
    <source>
        <dbReference type="PROSITE" id="PS51726"/>
    </source>
</evidence>
<dbReference type="Pfam" id="PF01853">
    <property type="entry name" value="MOZ_SAS"/>
    <property type="match status" value="1"/>
</dbReference>
<dbReference type="GO" id="GO:0035267">
    <property type="term" value="C:NuA4 histone acetyltransferase complex"/>
    <property type="evidence" value="ECO:0007669"/>
    <property type="project" value="TreeGrafter"/>
</dbReference>
<keyword evidence="5" id="KW-0007">Acetylation</keyword>
<accession>A0A0A9WQD3</accession>
<dbReference type="GO" id="GO:0005634">
    <property type="term" value="C:nucleus"/>
    <property type="evidence" value="ECO:0007669"/>
    <property type="project" value="UniProtKB-SubCell"/>
</dbReference>
<evidence type="ECO:0000313" key="15">
    <source>
        <dbReference type="EMBL" id="JAP97237.1"/>
    </source>
</evidence>
<dbReference type="FunFam" id="3.40.630.30:FF:000002">
    <property type="entry name" value="Histone acetyltransferase"/>
    <property type="match status" value="1"/>
</dbReference>
<dbReference type="EMBL" id="GDHC01010052">
    <property type="protein sequence ID" value="JAQ08577.1"/>
    <property type="molecule type" value="Transcribed_RNA"/>
</dbReference>
<evidence type="ECO:0000256" key="6">
    <source>
        <dbReference type="ARBA" id="ARBA00023015"/>
    </source>
</evidence>
<dbReference type="PROSITE" id="PS51726">
    <property type="entry name" value="MYST_HAT"/>
    <property type="match status" value="1"/>
</dbReference>
<evidence type="ECO:0000256" key="10">
    <source>
        <dbReference type="RuleBase" id="RU361211"/>
    </source>
</evidence>